<evidence type="ECO:0000313" key="2">
    <source>
        <dbReference type="EMBL" id="TNY18012.1"/>
    </source>
</evidence>
<dbReference type="Proteomes" id="UP000311382">
    <property type="component" value="Unassembled WGS sequence"/>
</dbReference>
<feature type="compositionally biased region" description="Low complexity" evidence="1">
    <location>
        <begin position="30"/>
        <end position="39"/>
    </location>
</feature>
<accession>A0A5C5FNV6</accession>
<organism evidence="2 3">
    <name type="scientific">Rhodotorula diobovata</name>
    <dbReference type="NCBI Taxonomy" id="5288"/>
    <lineage>
        <taxon>Eukaryota</taxon>
        <taxon>Fungi</taxon>
        <taxon>Dikarya</taxon>
        <taxon>Basidiomycota</taxon>
        <taxon>Pucciniomycotina</taxon>
        <taxon>Microbotryomycetes</taxon>
        <taxon>Sporidiobolales</taxon>
        <taxon>Sporidiobolaceae</taxon>
        <taxon>Rhodotorula</taxon>
    </lineage>
</organism>
<name>A0A5C5FNV6_9BASI</name>
<reference evidence="2 3" key="1">
    <citation type="submission" date="2019-03" db="EMBL/GenBank/DDBJ databases">
        <title>Rhodosporidium diobovatum UCD-FST 08-225 genome sequencing, assembly, and annotation.</title>
        <authorList>
            <person name="Fakankun I.U."/>
            <person name="Fristensky B."/>
            <person name="Levin D.B."/>
        </authorList>
    </citation>
    <scope>NUCLEOTIDE SEQUENCE [LARGE SCALE GENOMIC DNA]</scope>
    <source>
        <strain evidence="2 3">UCD-FST 08-225</strain>
    </source>
</reference>
<feature type="compositionally biased region" description="Acidic residues" evidence="1">
    <location>
        <begin position="105"/>
        <end position="128"/>
    </location>
</feature>
<feature type="compositionally biased region" description="Acidic residues" evidence="1">
    <location>
        <begin position="40"/>
        <end position="74"/>
    </location>
</feature>
<evidence type="ECO:0000313" key="3">
    <source>
        <dbReference type="Proteomes" id="UP000311382"/>
    </source>
</evidence>
<dbReference type="AlphaFoldDB" id="A0A5C5FNV6"/>
<dbReference type="OrthoDB" id="2538461at2759"/>
<dbReference type="STRING" id="5288.A0A5C5FNV6"/>
<feature type="region of interest" description="Disordered" evidence="1">
    <location>
        <begin position="1"/>
        <end position="129"/>
    </location>
</feature>
<proteinExistence type="predicted"/>
<feature type="compositionally biased region" description="Basic residues" evidence="1">
    <location>
        <begin position="355"/>
        <end position="365"/>
    </location>
</feature>
<feature type="compositionally biased region" description="Basic residues" evidence="1">
    <location>
        <begin position="290"/>
        <end position="315"/>
    </location>
</feature>
<feature type="compositionally biased region" description="Basic and acidic residues" evidence="1">
    <location>
        <begin position="269"/>
        <end position="289"/>
    </location>
</feature>
<dbReference type="EMBL" id="SOZI01000161">
    <property type="protein sequence ID" value="TNY18012.1"/>
    <property type="molecule type" value="Genomic_DNA"/>
</dbReference>
<comment type="caution">
    <text evidence="2">The sequence shown here is derived from an EMBL/GenBank/DDBJ whole genome shotgun (WGS) entry which is preliminary data.</text>
</comment>
<feature type="region of interest" description="Disordered" evidence="1">
    <location>
        <begin position="352"/>
        <end position="470"/>
    </location>
</feature>
<evidence type="ECO:0000256" key="1">
    <source>
        <dbReference type="SAM" id="MobiDB-lite"/>
    </source>
</evidence>
<feature type="compositionally biased region" description="Basic residues" evidence="1">
    <location>
        <begin position="446"/>
        <end position="455"/>
    </location>
</feature>
<sequence length="470" mass="50953">MPVYKHVAASQKRTKRKAEQLLSDEEDDLSASGSDASDASQDEAASDDEDDSDEDDSAEEDDGLGGADDEVLGEDDPRPPPKGFPTALEALENQVVSSALLVAQDESDDSGDEGEKEGEGEGEDEEELPLVCVVCPNKVLKKGKMTEVHLASKDHKRRLARFAAHVQSDDFPAEFAHSDARWVSSQLDKAVIERLSMQTLVGGKKAGTVPAAAAKKEAEVGAKQPDTPAKKGKGKEKEKVVATPSKSDAAAGPSSAEGATLTKPSNAQRKAEAVAVAEKEGISVREQLRRAKKEKQAKRLQRKKEKNERIKRRKVEKGEEIACVHLSIFVSLDVGPDAFTPCLVLPRLPAATARSPRRTRPRRPSARPPAKRFVEKVKPTEEEIAARQAWKKARDEAKAAGKPVPPRPVLAYEHGGKVPARVIKQHEQKAKAFEQKRAAGESGEKKKVRKERRKSAAGAKKGEDEVLAEV</sequence>
<feature type="compositionally biased region" description="Basic and acidic residues" evidence="1">
    <location>
        <begin position="424"/>
        <end position="445"/>
    </location>
</feature>
<feature type="region of interest" description="Disordered" evidence="1">
    <location>
        <begin position="205"/>
        <end position="316"/>
    </location>
</feature>
<protein>
    <submittedName>
        <fullName evidence="2">Uncharacterized protein</fullName>
    </submittedName>
</protein>
<feature type="compositionally biased region" description="Basic and acidic residues" evidence="1">
    <location>
        <begin position="372"/>
        <end position="385"/>
    </location>
</feature>
<keyword evidence="3" id="KW-1185">Reference proteome</keyword>
<gene>
    <name evidence="2" type="ORF">DMC30DRAFT_404258</name>
</gene>